<dbReference type="RefSeq" id="XP_007764568.1">
    <property type="nucleotide sequence ID" value="XM_007766378.1"/>
</dbReference>
<dbReference type="GO" id="GO:0004113">
    <property type="term" value="F:2',3'-cyclic-nucleotide 3'-phosphodiesterase activity"/>
    <property type="evidence" value="ECO:0007669"/>
    <property type="project" value="TreeGrafter"/>
</dbReference>
<gene>
    <name evidence="2" type="ORF">CONPUDRAFT_162225</name>
</gene>
<dbReference type="OMA" id="HERIMHH"/>
<proteinExistence type="predicted"/>
<feature type="compositionally biased region" description="Low complexity" evidence="1">
    <location>
        <begin position="88"/>
        <end position="98"/>
    </location>
</feature>
<evidence type="ECO:0000256" key="1">
    <source>
        <dbReference type="SAM" id="MobiDB-lite"/>
    </source>
</evidence>
<keyword evidence="3" id="KW-1185">Reference proteome</keyword>
<dbReference type="KEGG" id="cput:CONPUDRAFT_162225"/>
<dbReference type="GeneID" id="19204703"/>
<dbReference type="InterPro" id="IPR012386">
    <property type="entry name" value="Cyclic-nucl_3Pdiesterase"/>
</dbReference>
<evidence type="ECO:0000313" key="2">
    <source>
        <dbReference type="EMBL" id="EIW84904.1"/>
    </source>
</evidence>
<dbReference type="EMBL" id="JH711574">
    <property type="protein sequence ID" value="EIW84904.1"/>
    <property type="molecule type" value="Genomic_DNA"/>
</dbReference>
<dbReference type="PANTHER" id="PTHR28141:SF1">
    <property type="entry name" value="2',3'-CYCLIC-NUCLEOTIDE 3'-PHOSPHODIESTERASE"/>
    <property type="match status" value="1"/>
</dbReference>
<reference evidence="3" key="1">
    <citation type="journal article" date="2012" name="Science">
        <title>The Paleozoic origin of enzymatic lignin decomposition reconstructed from 31 fungal genomes.</title>
        <authorList>
            <person name="Floudas D."/>
            <person name="Binder M."/>
            <person name="Riley R."/>
            <person name="Barry K."/>
            <person name="Blanchette R.A."/>
            <person name="Henrissat B."/>
            <person name="Martinez A.T."/>
            <person name="Otillar R."/>
            <person name="Spatafora J.W."/>
            <person name="Yadav J.S."/>
            <person name="Aerts A."/>
            <person name="Benoit I."/>
            <person name="Boyd A."/>
            <person name="Carlson A."/>
            <person name="Copeland A."/>
            <person name="Coutinho P.M."/>
            <person name="de Vries R.P."/>
            <person name="Ferreira P."/>
            <person name="Findley K."/>
            <person name="Foster B."/>
            <person name="Gaskell J."/>
            <person name="Glotzer D."/>
            <person name="Gorecki P."/>
            <person name="Heitman J."/>
            <person name="Hesse C."/>
            <person name="Hori C."/>
            <person name="Igarashi K."/>
            <person name="Jurgens J.A."/>
            <person name="Kallen N."/>
            <person name="Kersten P."/>
            <person name="Kohler A."/>
            <person name="Kuees U."/>
            <person name="Kumar T.K.A."/>
            <person name="Kuo A."/>
            <person name="LaButti K."/>
            <person name="Larrondo L.F."/>
            <person name="Lindquist E."/>
            <person name="Ling A."/>
            <person name="Lombard V."/>
            <person name="Lucas S."/>
            <person name="Lundell T."/>
            <person name="Martin R."/>
            <person name="McLaughlin D.J."/>
            <person name="Morgenstern I."/>
            <person name="Morin E."/>
            <person name="Murat C."/>
            <person name="Nagy L.G."/>
            <person name="Nolan M."/>
            <person name="Ohm R.A."/>
            <person name="Patyshakuliyeva A."/>
            <person name="Rokas A."/>
            <person name="Ruiz-Duenas F.J."/>
            <person name="Sabat G."/>
            <person name="Salamov A."/>
            <person name="Samejima M."/>
            <person name="Schmutz J."/>
            <person name="Slot J.C."/>
            <person name="St John F."/>
            <person name="Stenlid J."/>
            <person name="Sun H."/>
            <person name="Sun S."/>
            <person name="Syed K."/>
            <person name="Tsang A."/>
            <person name="Wiebenga A."/>
            <person name="Young D."/>
            <person name="Pisabarro A."/>
            <person name="Eastwood D.C."/>
            <person name="Martin F."/>
            <person name="Cullen D."/>
            <person name="Grigoriev I.V."/>
            <person name="Hibbett D.S."/>
        </authorList>
    </citation>
    <scope>NUCLEOTIDE SEQUENCE [LARGE SCALE GENOMIC DNA]</scope>
    <source>
        <strain evidence="3">RWD-64-598 SS2</strain>
    </source>
</reference>
<accession>A0A5M3N1K2</accession>
<dbReference type="Gene3D" id="3.90.1140.10">
    <property type="entry name" value="Cyclic phosphodiesterase"/>
    <property type="match status" value="1"/>
</dbReference>
<dbReference type="OrthoDB" id="514292at2759"/>
<organism evidence="2 3">
    <name type="scientific">Coniophora puteana (strain RWD-64-598)</name>
    <name type="common">Brown rot fungus</name>
    <dbReference type="NCBI Taxonomy" id="741705"/>
    <lineage>
        <taxon>Eukaryota</taxon>
        <taxon>Fungi</taxon>
        <taxon>Dikarya</taxon>
        <taxon>Basidiomycota</taxon>
        <taxon>Agaricomycotina</taxon>
        <taxon>Agaricomycetes</taxon>
        <taxon>Agaricomycetidae</taxon>
        <taxon>Boletales</taxon>
        <taxon>Coniophorineae</taxon>
        <taxon>Coniophoraceae</taxon>
        <taxon>Coniophora</taxon>
    </lineage>
</organism>
<evidence type="ECO:0000313" key="3">
    <source>
        <dbReference type="Proteomes" id="UP000053558"/>
    </source>
</evidence>
<dbReference type="InterPro" id="IPR009097">
    <property type="entry name" value="Cyclic_Pdiesterase"/>
</dbReference>
<name>A0A5M3N1K2_CONPW</name>
<dbReference type="AlphaFoldDB" id="A0A5M3N1K2"/>
<comment type="caution">
    <text evidence="2">The sequence shown here is derived from an EMBL/GenBank/DDBJ whole genome shotgun (WGS) entry which is preliminary data.</text>
</comment>
<evidence type="ECO:0008006" key="4">
    <source>
        <dbReference type="Google" id="ProtNLM"/>
    </source>
</evidence>
<protein>
    <recommendedName>
        <fullName evidence="4">LigT-like protein</fullName>
    </recommendedName>
</protein>
<sequence>MPSMTTATPPGGLALWLIPTPDQHAFLQDFVEKHCRPSSRAGLSPKSYPRLIPHVTLISVPTSVPDAHGQLITVDRLKSFLPDRDPSSELSPESPGPSRDGRLPGKVRAVVTSDHFFRSVLAELDASPELVAYQRKIEARVQAAGWRVTAPMFPHVSLAYIADEDRAERTRLLRELRGEGHVVEVEGGGVELRVGGREPLRTFEGAEVWIVDCDGPVENWKTEWSIRLDGS</sequence>
<dbReference type="PANTHER" id="PTHR28141">
    <property type="entry name" value="2',3'-CYCLIC-NUCLEOTIDE 3'-PHOSPHODIESTERASE"/>
    <property type="match status" value="1"/>
</dbReference>
<dbReference type="Pfam" id="PF07823">
    <property type="entry name" value="CPDase"/>
    <property type="match status" value="1"/>
</dbReference>
<dbReference type="GO" id="GO:0009187">
    <property type="term" value="P:cyclic nucleotide metabolic process"/>
    <property type="evidence" value="ECO:0007669"/>
    <property type="project" value="TreeGrafter"/>
</dbReference>
<dbReference type="SUPFAM" id="SSF55144">
    <property type="entry name" value="LigT-like"/>
    <property type="match status" value="1"/>
</dbReference>
<feature type="region of interest" description="Disordered" evidence="1">
    <location>
        <begin position="82"/>
        <end position="104"/>
    </location>
</feature>
<dbReference type="Proteomes" id="UP000053558">
    <property type="component" value="Unassembled WGS sequence"/>
</dbReference>